<sequence>MIATRGFPFFPEGRCPGDAERRLPDLVNALASWSLQVTPHRSSETEVESAAYHKVSHCEMSGICEVLCRWSKYIVHTAAKVW</sequence>
<keyword evidence="3" id="KW-1185">Reference proteome</keyword>
<dbReference type="HOGENOM" id="CLU_2559210_0_0_1"/>
<accession>A0A0C3IQJ1</accession>
<reference evidence="3" key="2">
    <citation type="submission" date="2015-01" db="EMBL/GenBank/DDBJ databases">
        <title>Evolutionary Origins and Diversification of the Mycorrhizal Mutualists.</title>
        <authorList>
            <consortium name="DOE Joint Genome Institute"/>
            <consortium name="Mycorrhizal Genomics Consortium"/>
            <person name="Kohler A."/>
            <person name="Kuo A."/>
            <person name="Nagy L.G."/>
            <person name="Floudas D."/>
            <person name="Copeland A."/>
            <person name="Barry K.W."/>
            <person name="Cichocki N."/>
            <person name="Veneault-Fourrey C."/>
            <person name="LaButti K."/>
            <person name="Lindquist E.A."/>
            <person name="Lipzen A."/>
            <person name="Lundell T."/>
            <person name="Morin E."/>
            <person name="Murat C."/>
            <person name="Riley R."/>
            <person name="Ohm R."/>
            <person name="Sun H."/>
            <person name="Tunlid A."/>
            <person name="Henrissat B."/>
            <person name="Grigoriev I.V."/>
            <person name="Hibbett D.S."/>
            <person name="Martin F."/>
        </authorList>
    </citation>
    <scope>NUCLEOTIDE SEQUENCE [LARGE SCALE GENOMIC DNA]</scope>
    <source>
        <strain evidence="1 3">Marx 270</strain>
    </source>
</reference>
<gene>
    <name evidence="2" type="ORF">M404DRAFT_1004894</name>
    <name evidence="1" type="ORF">M404DRAFT_1009042</name>
</gene>
<dbReference type="Proteomes" id="UP000054217">
    <property type="component" value="Unassembled WGS sequence"/>
</dbReference>
<evidence type="ECO:0000313" key="1">
    <source>
        <dbReference type="EMBL" id="KIN93304.1"/>
    </source>
</evidence>
<dbReference type="EMBL" id="KN832007">
    <property type="protein sequence ID" value="KIN99217.1"/>
    <property type="molecule type" value="Genomic_DNA"/>
</dbReference>
<evidence type="ECO:0000313" key="3">
    <source>
        <dbReference type="Proteomes" id="UP000054217"/>
    </source>
</evidence>
<proteinExistence type="predicted"/>
<reference evidence="2" key="3">
    <citation type="submission" date="2015-02" db="EMBL/GenBank/DDBJ databases">
        <title>Evolutionary Origins and Diversification of the Mycorrhizal Mutualists.</title>
        <authorList>
            <consortium name="DOE Joint Genome Institute"/>
            <consortium name="Mycorrhizal Genomics Consortium"/>
            <person name="Kohler A."/>
            <person name="Kuo A."/>
            <person name="Nagy L.G."/>
            <person name="Floudas D."/>
            <person name="Copeland A."/>
            <person name="Barry K.W."/>
            <person name="Cichocki N."/>
            <person name="Veneault-Fourrey C."/>
            <person name="LaButti K."/>
            <person name="Lindquist E.A."/>
            <person name="Lipzen A."/>
            <person name="Lundell T."/>
            <person name="Morin E."/>
            <person name="Murat C."/>
            <person name="Riley R."/>
            <person name="Ohm R."/>
            <person name="Sun H."/>
            <person name="Tunlid A."/>
            <person name="Henrissat B."/>
            <person name="Grigoriev I.V."/>
            <person name="Hibbett D.S."/>
            <person name="Martin F."/>
        </authorList>
    </citation>
    <scope>NUCLEOTIDE SEQUENCE</scope>
    <source>
        <strain evidence="2">Marx 270</strain>
    </source>
</reference>
<name>A0A0C3IQJ1_PISTI</name>
<reference evidence="2 3" key="1">
    <citation type="submission" date="2014-04" db="EMBL/GenBank/DDBJ databases">
        <authorList>
            <consortium name="DOE Joint Genome Institute"/>
            <person name="Kuo A."/>
            <person name="Kohler A."/>
            <person name="Costa M.D."/>
            <person name="Nagy L.G."/>
            <person name="Floudas D."/>
            <person name="Copeland A."/>
            <person name="Barry K.W."/>
            <person name="Cichocki N."/>
            <person name="Veneault-Fourrey C."/>
            <person name="LaButti K."/>
            <person name="Lindquist E.A."/>
            <person name="Lipzen A."/>
            <person name="Lundell T."/>
            <person name="Morin E."/>
            <person name="Murat C."/>
            <person name="Sun H."/>
            <person name="Tunlid A."/>
            <person name="Henrissat B."/>
            <person name="Grigoriev I.V."/>
            <person name="Hibbett D.S."/>
            <person name="Martin F."/>
            <person name="Nordberg H.P."/>
            <person name="Cantor M.N."/>
            <person name="Hua S.X."/>
        </authorList>
    </citation>
    <scope>NUCLEOTIDE SEQUENCE [LARGE SCALE GENOMIC DNA]</scope>
    <source>
        <strain evidence="2 3">Marx 270</strain>
    </source>
</reference>
<protein>
    <submittedName>
        <fullName evidence="2">Uncharacterized protein</fullName>
    </submittedName>
</protein>
<dbReference type="EMBL" id="KN832184">
    <property type="protein sequence ID" value="KIN93304.1"/>
    <property type="molecule type" value="Genomic_DNA"/>
</dbReference>
<evidence type="ECO:0000313" key="2">
    <source>
        <dbReference type="EMBL" id="KIN99217.1"/>
    </source>
</evidence>
<organism evidence="2 3">
    <name type="scientific">Pisolithus tinctorius Marx 270</name>
    <dbReference type="NCBI Taxonomy" id="870435"/>
    <lineage>
        <taxon>Eukaryota</taxon>
        <taxon>Fungi</taxon>
        <taxon>Dikarya</taxon>
        <taxon>Basidiomycota</taxon>
        <taxon>Agaricomycotina</taxon>
        <taxon>Agaricomycetes</taxon>
        <taxon>Agaricomycetidae</taxon>
        <taxon>Boletales</taxon>
        <taxon>Sclerodermatineae</taxon>
        <taxon>Pisolithaceae</taxon>
        <taxon>Pisolithus</taxon>
    </lineage>
</organism>
<dbReference type="AlphaFoldDB" id="A0A0C3IQJ1"/>